<dbReference type="CDD" id="cd00352">
    <property type="entry name" value="Gn_AT_II"/>
    <property type="match status" value="1"/>
</dbReference>
<evidence type="ECO:0000259" key="3">
    <source>
        <dbReference type="PROSITE" id="PS51278"/>
    </source>
</evidence>
<evidence type="ECO:0000313" key="5">
    <source>
        <dbReference type="Proteomes" id="UP000267268"/>
    </source>
</evidence>
<gene>
    <name evidence="4" type="ORF">EI427_04800</name>
</gene>
<keyword evidence="2" id="KW-0315">Glutamine amidotransferase</keyword>
<dbReference type="GO" id="GO:0016757">
    <property type="term" value="F:glycosyltransferase activity"/>
    <property type="evidence" value="ECO:0007669"/>
    <property type="project" value="UniProtKB-KW"/>
</dbReference>
<feature type="domain" description="Glutamine amidotransferase type-2" evidence="3">
    <location>
        <begin position="9"/>
        <end position="302"/>
    </location>
</feature>
<dbReference type="PROSITE" id="PS51278">
    <property type="entry name" value="GATASE_TYPE_2"/>
    <property type="match status" value="1"/>
</dbReference>
<dbReference type="InterPro" id="IPR029057">
    <property type="entry name" value="PRTase-like"/>
</dbReference>
<dbReference type="Proteomes" id="UP000267268">
    <property type="component" value="Chromosome 1"/>
</dbReference>
<dbReference type="SUPFAM" id="SSF53271">
    <property type="entry name" value="PRTase-like"/>
    <property type="match status" value="1"/>
</dbReference>
<dbReference type="InterPro" id="IPR000836">
    <property type="entry name" value="PRTase_dom"/>
</dbReference>
<dbReference type="InterPro" id="IPR017932">
    <property type="entry name" value="GATase_2_dom"/>
</dbReference>
<accession>A0A3Q9FP11</accession>
<organism evidence="4 5">
    <name type="scientific">Flammeovirga pectinis</name>
    <dbReference type="NCBI Taxonomy" id="2494373"/>
    <lineage>
        <taxon>Bacteria</taxon>
        <taxon>Pseudomonadati</taxon>
        <taxon>Bacteroidota</taxon>
        <taxon>Cytophagia</taxon>
        <taxon>Cytophagales</taxon>
        <taxon>Flammeovirgaceae</taxon>
        <taxon>Flammeovirga</taxon>
    </lineage>
</organism>
<dbReference type="InterPro" id="IPR029055">
    <property type="entry name" value="Ntn_hydrolases_N"/>
</dbReference>
<dbReference type="CDD" id="cd06223">
    <property type="entry name" value="PRTases_typeI"/>
    <property type="match status" value="1"/>
</dbReference>
<evidence type="ECO:0000256" key="2">
    <source>
        <dbReference type="ARBA" id="ARBA00022962"/>
    </source>
</evidence>
<dbReference type="OrthoDB" id="9801213at2"/>
<evidence type="ECO:0000313" key="4">
    <source>
        <dbReference type="EMBL" id="AZQ61571.1"/>
    </source>
</evidence>
<dbReference type="SUPFAM" id="SSF56235">
    <property type="entry name" value="N-terminal nucleophile aminohydrolases (Ntn hydrolases)"/>
    <property type="match status" value="1"/>
</dbReference>
<evidence type="ECO:0000256" key="1">
    <source>
        <dbReference type="ARBA" id="ARBA00022679"/>
    </source>
</evidence>
<name>A0A3Q9FP11_9BACT</name>
<dbReference type="AlphaFoldDB" id="A0A3Q9FP11"/>
<keyword evidence="1 4" id="KW-0808">Transferase</keyword>
<dbReference type="EMBL" id="CP034562">
    <property type="protein sequence ID" value="AZQ61571.1"/>
    <property type="molecule type" value="Genomic_DNA"/>
</dbReference>
<keyword evidence="4" id="KW-0328">Glycosyltransferase</keyword>
<dbReference type="Gene3D" id="3.60.20.10">
    <property type="entry name" value="Glutamine Phosphoribosylpyrophosphate, subunit 1, domain 1"/>
    <property type="match status" value="1"/>
</dbReference>
<keyword evidence="5" id="KW-1185">Reference proteome</keyword>
<dbReference type="RefSeq" id="WP_126612191.1">
    <property type="nucleotide sequence ID" value="NZ_CP034562.1"/>
</dbReference>
<sequence length="628" mass="72176">MSEVIKHECGIAMLRLRKPLSYFIEKYGTPTYAISKMYLLMEKQRNRGQDGAGIASIKLDLEPGFPFVDRARSVEADPINDIFKKVGKKLNKISKDNTKYFDADYLRQNIPFMGDVYMGHLRYGTHGKNTIAHCHPFMRNNNWRSRQLIMAGNFNMTNVDELFDKLVHLGQHPKENVDTVTVMEKIGHFLDLEVQDLFQKNNNSGLTNIEISNKIEEELDLCKVLTRSCKDFDGGYAIMGLTGYGGSFVARDVNGIRPAYYYADDEIVVVASEKTAIKTAFNADYDLIKEIQPGHALIVNKDSSYEEKEYLTPQEKLSCSFERIYFSRGTDPAIYEERKKLGELLVPKVLKALDYDLENTVFSYIPNTAETAFLGMMAGMDKYLVKKRLEAIENGVSGEELEKMMTFRPRQEKLVIKDVKARTFIADDTMRDDMVAHVYDTTYEVIKKKVDTLVVIDDSIVRGTTLEKSIIQMLDRLEPKRIIVVSSAPQIRYPDCYGINMSKMKEFVAFRAMIKLVKKRNMDELLDEVYYRSKSILRKDVIDENLVQTLYDQFSDEEISQEIAEIIKLDHIKADVEVIYQTVDNLHEACPHHLGDWYFTGNFPTHGGMKVANQAFVNYMEGKEIRAY</sequence>
<dbReference type="KEGG" id="fll:EI427_04800"/>
<reference evidence="4 5" key="1">
    <citation type="submission" date="2018-12" db="EMBL/GenBank/DDBJ databases">
        <title>Flammeovirga pectinis sp. nov., isolated from the gut of the Korean scallop, Patinopecten yessoensis.</title>
        <authorList>
            <person name="Bae J.-W."/>
            <person name="Jeong Y.-S."/>
            <person name="Kang W."/>
        </authorList>
    </citation>
    <scope>NUCLEOTIDE SEQUENCE [LARGE SCALE GENOMIC DNA]</scope>
    <source>
        <strain evidence="4 5">L12M1</strain>
    </source>
</reference>
<protein>
    <submittedName>
        <fullName evidence="4">Amidophosphoribosyltransferase</fullName>
    </submittedName>
</protein>
<proteinExistence type="predicted"/>
<dbReference type="PANTHER" id="PTHR11907">
    <property type="entry name" value="AMIDOPHOSPHORIBOSYLTRANSFERASE"/>
    <property type="match status" value="1"/>
</dbReference>